<proteinExistence type="predicted"/>
<dbReference type="InParanoid" id="D3BTB0"/>
<organism evidence="1 2">
    <name type="scientific">Heterostelium pallidum (strain ATCC 26659 / Pp 5 / PN500)</name>
    <name type="common">Cellular slime mold</name>
    <name type="synonym">Polysphondylium pallidum</name>
    <dbReference type="NCBI Taxonomy" id="670386"/>
    <lineage>
        <taxon>Eukaryota</taxon>
        <taxon>Amoebozoa</taxon>
        <taxon>Evosea</taxon>
        <taxon>Eumycetozoa</taxon>
        <taxon>Dictyostelia</taxon>
        <taxon>Acytosteliales</taxon>
        <taxon>Acytosteliaceae</taxon>
        <taxon>Heterostelium</taxon>
    </lineage>
</organism>
<sequence length="390" mass="44849">MRINFIREKENNKIFKELVHVNSRKLFDDYMSMIPRDHSKGLEFKVVINEFIAPKKMTVLLRLLYVNNRLRSDFQHEDTYLAVLDGLFLLDALSKQFSLQVNAKKVPLYPIDINEEINENVAPTSALECILKIRLVHFKLAISLAMNYKNAPISIILKLFSIAANKYSTYGLRRAIPFLIREFSYCPENCYTIINGGGLLVLKYYDALRYEHGYFERQMVNSLLAQIKRNSPKLQLDKLTPEYRSLFQSEAKSHTVRTFARNALAISSSFLFTFYYTNNFITSTVSAILIPLSNQKIDAFNIRRSIVALLSNFASARFIPLWEINKVVSYAATWLETIVSSLDLMSHNIYTEKQLDESVPSIESIERGSLASEIKNNNPQSPDLANLIIK</sequence>
<dbReference type="GeneID" id="31366871"/>
<evidence type="ECO:0000313" key="2">
    <source>
        <dbReference type="Proteomes" id="UP000001396"/>
    </source>
</evidence>
<keyword evidence="2" id="KW-1185">Reference proteome</keyword>
<dbReference type="AlphaFoldDB" id="D3BTB0"/>
<evidence type="ECO:0000313" key="1">
    <source>
        <dbReference type="EMBL" id="EFA75327.1"/>
    </source>
</evidence>
<dbReference type="EMBL" id="ADBJ01000056">
    <property type="protein sequence ID" value="EFA75327.1"/>
    <property type="molecule type" value="Genomic_DNA"/>
</dbReference>
<comment type="caution">
    <text evidence="1">The sequence shown here is derived from an EMBL/GenBank/DDBJ whole genome shotgun (WGS) entry which is preliminary data.</text>
</comment>
<protein>
    <submittedName>
        <fullName evidence="1">Uncharacterized protein</fullName>
    </submittedName>
</protein>
<name>D3BTB0_HETP5</name>
<reference evidence="1 2" key="1">
    <citation type="journal article" date="2011" name="Genome Res.">
        <title>Phylogeny-wide analysis of social amoeba genomes highlights ancient origins for complex intercellular communication.</title>
        <authorList>
            <person name="Heidel A.J."/>
            <person name="Lawal H.M."/>
            <person name="Felder M."/>
            <person name="Schilde C."/>
            <person name="Helps N.R."/>
            <person name="Tunggal B."/>
            <person name="Rivero F."/>
            <person name="John U."/>
            <person name="Schleicher M."/>
            <person name="Eichinger L."/>
            <person name="Platzer M."/>
            <person name="Noegel A.A."/>
            <person name="Schaap P."/>
            <person name="Gloeckner G."/>
        </authorList>
    </citation>
    <scope>NUCLEOTIDE SEQUENCE [LARGE SCALE GENOMIC DNA]</scope>
    <source>
        <strain evidence="2">ATCC 26659 / Pp 5 / PN500</strain>
    </source>
</reference>
<dbReference type="Proteomes" id="UP000001396">
    <property type="component" value="Unassembled WGS sequence"/>
</dbReference>
<dbReference type="RefSeq" id="XP_020427461.1">
    <property type="nucleotide sequence ID" value="XM_020582158.1"/>
</dbReference>
<gene>
    <name evidence="1" type="ORF">PPL_11403</name>
</gene>
<accession>D3BTB0</accession>